<dbReference type="InterPro" id="IPR045864">
    <property type="entry name" value="aa-tRNA-synth_II/BPL/LPL"/>
</dbReference>
<evidence type="ECO:0000256" key="3">
    <source>
        <dbReference type="ARBA" id="ARBA00022840"/>
    </source>
</evidence>
<dbReference type="Gene3D" id="3.30.930.10">
    <property type="entry name" value="Bira Bifunctional Protein, Domain 2"/>
    <property type="match status" value="1"/>
</dbReference>
<evidence type="ECO:0000256" key="2">
    <source>
        <dbReference type="ARBA" id="ARBA00022741"/>
    </source>
</evidence>
<dbReference type="KEGG" id="medw:NCTC10132_01273"/>
<dbReference type="SUPFAM" id="SSF55681">
    <property type="entry name" value="Class II aaRS and biotin synthetases"/>
    <property type="match status" value="1"/>
</dbReference>
<evidence type="ECO:0000313" key="6">
    <source>
        <dbReference type="EMBL" id="SYV97902.1"/>
    </source>
</evidence>
<dbReference type="PROSITE" id="PS50862">
    <property type="entry name" value="AA_TRNA_LIGASE_II"/>
    <property type="match status" value="1"/>
</dbReference>
<feature type="domain" description="Aminoacyl-transfer RNA synthetases class-II family profile" evidence="5">
    <location>
        <begin position="1"/>
        <end position="38"/>
    </location>
</feature>
<keyword evidence="1 6" id="KW-0436">Ligase</keyword>
<dbReference type="Pfam" id="PF00152">
    <property type="entry name" value="tRNA-synt_2"/>
    <property type="match status" value="1"/>
</dbReference>
<dbReference type="GO" id="GO:0006430">
    <property type="term" value="P:lysyl-tRNA aminoacylation"/>
    <property type="evidence" value="ECO:0007669"/>
    <property type="project" value="TreeGrafter"/>
</dbReference>
<keyword evidence="2" id="KW-0547">Nucleotide-binding</keyword>
<dbReference type="InterPro" id="IPR004364">
    <property type="entry name" value="Aa-tRNA-synt_II"/>
</dbReference>
<evidence type="ECO:0000256" key="4">
    <source>
        <dbReference type="ARBA" id="ARBA00022917"/>
    </source>
</evidence>
<evidence type="ECO:0000259" key="5">
    <source>
        <dbReference type="PROSITE" id="PS50862"/>
    </source>
</evidence>
<dbReference type="PANTHER" id="PTHR42918">
    <property type="entry name" value="LYSYL-TRNA SYNTHETASE"/>
    <property type="match status" value="1"/>
</dbReference>
<keyword evidence="3" id="KW-0067">ATP-binding</keyword>
<dbReference type="InterPro" id="IPR006195">
    <property type="entry name" value="aa-tRNA-synth_II"/>
</dbReference>
<accession>A0A3B0PM72</accession>
<dbReference type="EC" id="6.1.1.6" evidence="6"/>
<organism evidence="6 7">
    <name type="scientific">Mycoplasmopsis edwardii</name>
    <dbReference type="NCBI Taxonomy" id="53558"/>
    <lineage>
        <taxon>Bacteria</taxon>
        <taxon>Bacillati</taxon>
        <taxon>Mycoplasmatota</taxon>
        <taxon>Mycoplasmoidales</taxon>
        <taxon>Metamycoplasmataceae</taxon>
        <taxon>Mycoplasmopsis</taxon>
    </lineage>
</organism>
<dbReference type="GO" id="GO:0005829">
    <property type="term" value="C:cytosol"/>
    <property type="evidence" value="ECO:0007669"/>
    <property type="project" value="TreeGrafter"/>
</dbReference>
<evidence type="ECO:0000313" key="7">
    <source>
        <dbReference type="Proteomes" id="UP000257559"/>
    </source>
</evidence>
<dbReference type="PANTHER" id="PTHR42918:SF15">
    <property type="entry name" value="LYSINE--TRNA LIGASE, CHLOROPLASTIC_MITOCHONDRIAL"/>
    <property type="match status" value="1"/>
</dbReference>
<reference evidence="7" key="1">
    <citation type="submission" date="2018-06" db="EMBL/GenBank/DDBJ databases">
        <authorList>
            <consortium name="Pathogen Informatics"/>
        </authorList>
    </citation>
    <scope>NUCLEOTIDE SEQUENCE [LARGE SCALE GENOMIC DNA]</scope>
    <source>
        <strain evidence="7">NCTC10132</strain>
    </source>
</reference>
<dbReference type="GO" id="GO:0005524">
    <property type="term" value="F:ATP binding"/>
    <property type="evidence" value="ECO:0007669"/>
    <property type="project" value="InterPro"/>
</dbReference>
<dbReference type="AlphaFoldDB" id="A0A3B0PM72"/>
<dbReference type="Proteomes" id="UP000257559">
    <property type="component" value="Chromosome"/>
</dbReference>
<gene>
    <name evidence="6" type="primary">lysS_3</name>
    <name evidence="6" type="ORF">NCTC10132_01273</name>
</gene>
<dbReference type="GO" id="GO:0004824">
    <property type="term" value="F:lysine-tRNA ligase activity"/>
    <property type="evidence" value="ECO:0007669"/>
    <property type="project" value="UniProtKB-EC"/>
</dbReference>
<dbReference type="EMBL" id="LS991951">
    <property type="protein sequence ID" value="SYV97902.1"/>
    <property type="molecule type" value="Genomic_DNA"/>
</dbReference>
<sequence>MDSLEYGMPPTGGCGIGIDRLTMLLTEKESIRDVLLFPTMKRKTR</sequence>
<keyword evidence="7" id="KW-1185">Reference proteome</keyword>
<name>A0A3B0PM72_9BACT</name>
<keyword evidence="6" id="KW-0030">Aminoacyl-tRNA synthetase</keyword>
<proteinExistence type="predicted"/>
<protein>
    <submittedName>
        <fullName evidence="6">Lysyl-tRNA synthetase</fullName>
        <ecNumber evidence="6">6.1.1.6</ecNumber>
    </submittedName>
</protein>
<evidence type="ECO:0000256" key="1">
    <source>
        <dbReference type="ARBA" id="ARBA00022598"/>
    </source>
</evidence>
<keyword evidence="4" id="KW-0648">Protein biosynthesis</keyword>
<dbReference type="GO" id="GO:0000049">
    <property type="term" value="F:tRNA binding"/>
    <property type="evidence" value="ECO:0007669"/>
    <property type="project" value="TreeGrafter"/>
</dbReference>